<dbReference type="Proteomes" id="UP000595448">
    <property type="component" value="Chromosome"/>
</dbReference>
<proteinExistence type="predicted"/>
<accession>A0ABX7BNL7</accession>
<keyword evidence="2" id="KW-1185">Reference proteome</keyword>
<sequence>MRYSLVIAMGCLTLAACGSEPQTAAPSAEGKAEPAAVAAPASESVPVALSVSDLRRVCVAAMGAVHGQAVDAAGHEGQTVDAIRVEAVQDGVVAVSWPAPVDGGRRFADCRVEEGRILWRPARLPTGQTATWMTGADDPVIRYALNGDQIAITQTFPDSTTSTSMLSVPTEEEAS</sequence>
<protein>
    <recommendedName>
        <fullName evidence="3">Lipoprotein</fullName>
    </recommendedName>
</protein>
<evidence type="ECO:0000313" key="2">
    <source>
        <dbReference type="Proteomes" id="UP000595448"/>
    </source>
</evidence>
<evidence type="ECO:0000313" key="1">
    <source>
        <dbReference type="EMBL" id="QQQ18831.1"/>
    </source>
</evidence>
<evidence type="ECO:0008006" key="3">
    <source>
        <dbReference type="Google" id="ProtNLM"/>
    </source>
</evidence>
<dbReference type="RefSeq" id="WP_201103185.1">
    <property type="nucleotide sequence ID" value="NZ_CP067977.1"/>
</dbReference>
<gene>
    <name evidence="1" type="ORF">JIP62_01410</name>
</gene>
<reference evidence="1 2" key="1">
    <citation type="submission" date="2021-01" db="EMBL/GenBank/DDBJ databases">
        <title>Brevundimonas vitis sp. nov., an bacterium isolated from grape (Vitis vinifera).</title>
        <authorList>
            <person name="Jiang L."/>
            <person name="Lee J."/>
        </authorList>
    </citation>
    <scope>NUCLEOTIDE SEQUENCE [LARGE SCALE GENOMIC DNA]</scope>
    <source>
        <strain evidence="1 2">GRTSA-9</strain>
    </source>
</reference>
<organism evidence="1 2">
    <name type="scientific">Brevundimonas vitisensis</name>
    <dbReference type="NCBI Taxonomy" id="2800818"/>
    <lineage>
        <taxon>Bacteria</taxon>
        <taxon>Pseudomonadati</taxon>
        <taxon>Pseudomonadota</taxon>
        <taxon>Alphaproteobacteria</taxon>
        <taxon>Caulobacterales</taxon>
        <taxon>Caulobacteraceae</taxon>
        <taxon>Brevundimonas</taxon>
    </lineage>
</organism>
<dbReference type="EMBL" id="CP067977">
    <property type="protein sequence ID" value="QQQ18831.1"/>
    <property type="molecule type" value="Genomic_DNA"/>
</dbReference>
<name>A0ABX7BNL7_9CAUL</name>
<dbReference type="PROSITE" id="PS51257">
    <property type="entry name" value="PROKAR_LIPOPROTEIN"/>
    <property type="match status" value="1"/>
</dbReference>